<evidence type="ECO:0000313" key="2">
    <source>
        <dbReference type="EMBL" id="HIT94487.1"/>
    </source>
</evidence>
<organism evidence="2 3">
    <name type="scientific">Candidatus Faecivivens stercoripullorum</name>
    <dbReference type="NCBI Taxonomy" id="2840805"/>
    <lineage>
        <taxon>Bacteria</taxon>
        <taxon>Bacillati</taxon>
        <taxon>Bacillota</taxon>
        <taxon>Clostridia</taxon>
        <taxon>Eubacteriales</taxon>
        <taxon>Oscillospiraceae</taxon>
        <taxon>Oscillospiraceae incertae sedis</taxon>
        <taxon>Candidatus Faecivivens</taxon>
    </lineage>
</organism>
<evidence type="ECO:0000256" key="1">
    <source>
        <dbReference type="SAM" id="MobiDB-lite"/>
    </source>
</evidence>
<reference evidence="2" key="2">
    <citation type="journal article" date="2021" name="PeerJ">
        <title>Extensive microbial diversity within the chicken gut microbiome revealed by metagenomics and culture.</title>
        <authorList>
            <person name="Gilroy R."/>
            <person name="Ravi A."/>
            <person name="Getino M."/>
            <person name="Pursley I."/>
            <person name="Horton D.L."/>
            <person name="Alikhan N.F."/>
            <person name="Baker D."/>
            <person name="Gharbi K."/>
            <person name="Hall N."/>
            <person name="Watson M."/>
            <person name="Adriaenssens E.M."/>
            <person name="Foster-Nyarko E."/>
            <person name="Jarju S."/>
            <person name="Secka A."/>
            <person name="Antonio M."/>
            <person name="Oren A."/>
            <person name="Chaudhuri R.R."/>
            <person name="La Ragione R."/>
            <person name="Hildebrand F."/>
            <person name="Pallen M.J."/>
        </authorList>
    </citation>
    <scope>NUCLEOTIDE SEQUENCE</scope>
    <source>
        <strain evidence="2">ChiBcec7-5410</strain>
    </source>
</reference>
<sequence>MLAANIVLCWRSGQQLDSSSVVAMSGFWGTEVFASAWIKVTETKNQTTSQTIKKAQTETTPSGEPYEP</sequence>
<reference evidence="2" key="1">
    <citation type="submission" date="2020-10" db="EMBL/GenBank/DDBJ databases">
        <authorList>
            <person name="Gilroy R."/>
        </authorList>
    </citation>
    <scope>NUCLEOTIDE SEQUENCE</scope>
    <source>
        <strain evidence="2">ChiBcec7-5410</strain>
    </source>
</reference>
<proteinExistence type="predicted"/>
<accession>A0A9D1H5X8</accession>
<dbReference type="Proteomes" id="UP000824160">
    <property type="component" value="Unassembled WGS sequence"/>
</dbReference>
<protein>
    <submittedName>
        <fullName evidence="2">Uncharacterized protein</fullName>
    </submittedName>
</protein>
<comment type="caution">
    <text evidence="2">The sequence shown here is derived from an EMBL/GenBank/DDBJ whole genome shotgun (WGS) entry which is preliminary data.</text>
</comment>
<name>A0A9D1H5X8_9FIRM</name>
<feature type="compositionally biased region" description="Polar residues" evidence="1">
    <location>
        <begin position="45"/>
        <end position="62"/>
    </location>
</feature>
<evidence type="ECO:0000313" key="3">
    <source>
        <dbReference type="Proteomes" id="UP000824160"/>
    </source>
</evidence>
<feature type="region of interest" description="Disordered" evidence="1">
    <location>
        <begin position="45"/>
        <end position="68"/>
    </location>
</feature>
<gene>
    <name evidence="2" type="ORF">IAC43_04830</name>
</gene>
<dbReference type="AlphaFoldDB" id="A0A9D1H5X8"/>
<dbReference type="EMBL" id="DVLW01000126">
    <property type="protein sequence ID" value="HIT94487.1"/>
    <property type="molecule type" value="Genomic_DNA"/>
</dbReference>